<reference evidence="1" key="1">
    <citation type="journal article" date="2020" name="Stud. Mycol.">
        <title>101 Dothideomycetes genomes: a test case for predicting lifestyles and emergence of pathogens.</title>
        <authorList>
            <person name="Haridas S."/>
            <person name="Albert R."/>
            <person name="Binder M."/>
            <person name="Bloem J."/>
            <person name="Labutti K."/>
            <person name="Salamov A."/>
            <person name="Andreopoulos B."/>
            <person name="Baker S."/>
            <person name="Barry K."/>
            <person name="Bills G."/>
            <person name="Bluhm B."/>
            <person name="Cannon C."/>
            <person name="Castanera R."/>
            <person name="Culley D."/>
            <person name="Daum C."/>
            <person name="Ezra D."/>
            <person name="Gonzalez J."/>
            <person name="Henrissat B."/>
            <person name="Kuo A."/>
            <person name="Liang C."/>
            <person name="Lipzen A."/>
            <person name="Lutzoni F."/>
            <person name="Magnuson J."/>
            <person name="Mondo S."/>
            <person name="Nolan M."/>
            <person name="Ohm R."/>
            <person name="Pangilinan J."/>
            <person name="Park H.-J."/>
            <person name="Ramirez L."/>
            <person name="Alfaro M."/>
            <person name="Sun H."/>
            <person name="Tritt A."/>
            <person name="Yoshinaga Y."/>
            <person name="Zwiers L.-H."/>
            <person name="Turgeon B."/>
            <person name="Goodwin S."/>
            <person name="Spatafora J."/>
            <person name="Crous P."/>
            <person name="Grigoriev I."/>
        </authorList>
    </citation>
    <scope>NUCLEOTIDE SEQUENCE</scope>
    <source>
        <strain evidence="1">ATCC 16933</strain>
    </source>
</reference>
<accession>A0A6A6PBV5</accession>
<dbReference type="OrthoDB" id="2104739at2759"/>
<dbReference type="Proteomes" id="UP000799766">
    <property type="component" value="Unassembled WGS sequence"/>
</dbReference>
<evidence type="ECO:0000313" key="1">
    <source>
        <dbReference type="EMBL" id="KAF2461461.1"/>
    </source>
</evidence>
<dbReference type="AlphaFoldDB" id="A0A6A6PBV5"/>
<proteinExistence type="predicted"/>
<sequence length="359" mass="40800">MAPAHLRHQSSLEEIIDFSAEPLLEADQYIKAKRKFYDIINRFEAADDSSRKYNRPVSKNQVLRAFFRSIAHATDEDRDIDFADKTLEEKVHSDLIEFAEYLLDTFFLPLKASANKNPQPSPVYHTVVKNGQGGARKYTGTEARVSTLRRSCLIRDRYRCVVSRNFDIVEGVERYKSNGNNAQDDDGNLLRDETSAFGPLEVACILPHTLMQTKADYTQQATLAILSLFDNGVVHLIKGAEINRPLNAITLTIAFHRLLGNFELFFTPIPGHQPHTYRIDSFAYIGDSLPITRTFYLTESRSIEPPLPRLLALHRAIGHILHLSGAGEYIDEILRDMEECVRTDSSTELSRLKLHRIAL</sequence>
<evidence type="ECO:0000313" key="2">
    <source>
        <dbReference type="Proteomes" id="UP000799766"/>
    </source>
</evidence>
<dbReference type="EMBL" id="MU001671">
    <property type="protein sequence ID" value="KAF2461461.1"/>
    <property type="molecule type" value="Genomic_DNA"/>
</dbReference>
<protein>
    <submittedName>
        <fullName evidence="1">Uncharacterized protein</fullName>
    </submittedName>
</protein>
<organism evidence="1 2">
    <name type="scientific">Lineolata rhizophorae</name>
    <dbReference type="NCBI Taxonomy" id="578093"/>
    <lineage>
        <taxon>Eukaryota</taxon>
        <taxon>Fungi</taxon>
        <taxon>Dikarya</taxon>
        <taxon>Ascomycota</taxon>
        <taxon>Pezizomycotina</taxon>
        <taxon>Dothideomycetes</taxon>
        <taxon>Dothideomycetes incertae sedis</taxon>
        <taxon>Lineolatales</taxon>
        <taxon>Lineolataceae</taxon>
        <taxon>Lineolata</taxon>
    </lineage>
</organism>
<name>A0A6A6PBV5_9PEZI</name>
<keyword evidence="2" id="KW-1185">Reference proteome</keyword>
<gene>
    <name evidence="1" type="ORF">BDY21DRAFT_383481</name>
</gene>